<keyword evidence="1" id="KW-0964">Secreted</keyword>
<keyword evidence="1" id="KW-0044">Antibiotic</keyword>
<dbReference type="GO" id="GO:0045087">
    <property type="term" value="P:innate immune response"/>
    <property type="evidence" value="ECO:0007669"/>
    <property type="project" value="UniProtKB-UniRule"/>
</dbReference>
<reference evidence="3" key="1">
    <citation type="submission" date="2025-08" db="UniProtKB">
        <authorList>
            <consortium name="Ensembl"/>
        </authorList>
    </citation>
    <scope>IDENTIFICATION</scope>
</reference>
<comment type="function">
    <text evidence="1">The cytotoxic action of BPI is limited to many species of Gram-negative bacteria; this specificity may be explained by a strong affinity of the very basic N-terminal half for the negatively charged lipopolysaccharides that are unique to the Gram-negative bacterial outer envelope.</text>
</comment>
<dbReference type="SUPFAM" id="SSF55394">
    <property type="entry name" value="Bactericidal permeability-increasing protein, BPI"/>
    <property type="match status" value="2"/>
</dbReference>
<dbReference type="Proteomes" id="UP000694545">
    <property type="component" value="Unplaced"/>
</dbReference>
<evidence type="ECO:0000256" key="1">
    <source>
        <dbReference type="RuleBase" id="RU369039"/>
    </source>
</evidence>
<protein>
    <recommendedName>
        <fullName evidence="1">Bactericidal permeability-increasing protein</fullName>
        <shortName evidence="1">BPI</shortName>
    </recommendedName>
</protein>
<keyword evidence="4" id="KW-1185">Reference proteome</keyword>
<dbReference type="AlphaFoldDB" id="A0A8D2J521"/>
<reference evidence="3" key="2">
    <citation type="submission" date="2025-09" db="UniProtKB">
        <authorList>
            <consortium name="Ensembl"/>
        </authorList>
    </citation>
    <scope>IDENTIFICATION</scope>
</reference>
<dbReference type="GO" id="GO:0008289">
    <property type="term" value="F:lipid binding"/>
    <property type="evidence" value="ECO:0007669"/>
    <property type="project" value="InterPro"/>
</dbReference>
<dbReference type="Pfam" id="PF02886">
    <property type="entry name" value="LBP_BPI_CETP_C"/>
    <property type="match status" value="1"/>
</dbReference>
<proteinExistence type="predicted"/>
<keyword evidence="1" id="KW-1015">Disulfide bond</keyword>
<feature type="domain" description="Lipid-binding serum glycoprotein C-terminal" evidence="2">
    <location>
        <begin position="148"/>
        <end position="282"/>
    </location>
</feature>
<dbReference type="Ensembl" id="ENSVKKT00000010714.1">
    <property type="protein sequence ID" value="ENSVKKP00000010459.1"/>
    <property type="gene ID" value="ENSVKKG00000007362.1"/>
</dbReference>
<evidence type="ECO:0000313" key="3">
    <source>
        <dbReference type="Ensembl" id="ENSVKKP00000010459.1"/>
    </source>
</evidence>
<keyword evidence="1" id="KW-0929">Antimicrobial</keyword>
<organism evidence="3 4">
    <name type="scientific">Varanus komodoensis</name>
    <name type="common">Komodo dragon</name>
    <dbReference type="NCBI Taxonomy" id="61221"/>
    <lineage>
        <taxon>Eukaryota</taxon>
        <taxon>Metazoa</taxon>
        <taxon>Chordata</taxon>
        <taxon>Craniata</taxon>
        <taxon>Vertebrata</taxon>
        <taxon>Euteleostomi</taxon>
        <taxon>Lepidosauria</taxon>
        <taxon>Squamata</taxon>
        <taxon>Bifurcata</taxon>
        <taxon>Unidentata</taxon>
        <taxon>Episquamata</taxon>
        <taxon>Toxicofera</taxon>
        <taxon>Anguimorpha</taxon>
        <taxon>Paleoanguimorpha</taxon>
        <taxon>Varanoidea</taxon>
        <taxon>Varanidae</taxon>
        <taxon>Varanus</taxon>
    </lineage>
</organism>
<comment type="subunit">
    <text evidence="1">Monomer. Homodimer; disulfide-linked.</text>
</comment>
<accession>A0A8D2J521</accession>
<dbReference type="PANTHER" id="PTHR10504">
    <property type="entry name" value="BACTERICIDAL PERMEABILITY-INCREASING BPI PROTEIN-RELATED"/>
    <property type="match status" value="1"/>
</dbReference>
<dbReference type="PANTHER" id="PTHR10504:SF17">
    <property type="entry name" value="BPI FOLD-CONTAINING FAMILY C PROTEIN"/>
    <property type="match status" value="1"/>
</dbReference>
<dbReference type="GO" id="GO:0005615">
    <property type="term" value="C:extracellular space"/>
    <property type="evidence" value="ECO:0007669"/>
    <property type="project" value="UniProtKB-UniRule"/>
</dbReference>
<dbReference type="InterPro" id="IPR032942">
    <property type="entry name" value="BPI/LBP/Plunc"/>
</dbReference>
<sequence length="350" mass="38316">MEFHEGMAICFACRGSSVLHAEDPKFSPWHQVRKERILPETLEMFNDVEFPNTSVSLIPGTGIKLSVNEASAIVIHCFFVSSRSSGRLMVFISGVSIVAVASASQDETGRPMLLLESCQGKVHEVNIQLDETASFKSLYLESYDIFSLQGTVYPVGKVTEPPIKPAPFTLPETMDCMFYIGVSEYFFQSASLAYFTCGAFNASTLSSYFKVTTDTLGSILPTVADRYAEPLPVMMNIVATAAPVIHLHNASFRLELAASVEMLAVLPNSTTQSMFTLNIVSTPAVESIHRSTAAVLDQAKGLSCLASCLPVADQIAKWEAHNRCNSTHLPFFPSNWYSAVISSHYGWQPL</sequence>
<keyword evidence="1" id="KW-0732">Signal</keyword>
<name>A0A8D2J521_VARKO</name>
<dbReference type="Gene3D" id="3.15.20.10">
    <property type="entry name" value="Bactericidal permeability-increasing protein, domain 2"/>
    <property type="match status" value="1"/>
</dbReference>
<comment type="domain">
    <text evidence="1">The N-terminal region may be exposed to the interior of the granule, whereas the C-terminal portion may be embedded in the membrane. During phagocytosis and degranulation, proteases may be released and activated and cleave BPI at the junction of the N- and C-terminal portions of the molecule, providing controlled release of the N-terminal antibacterial fragment when bacteria are ingested.</text>
</comment>
<evidence type="ECO:0000259" key="2">
    <source>
        <dbReference type="Pfam" id="PF02886"/>
    </source>
</evidence>
<keyword evidence="1" id="KW-0325">Glycoprotein</keyword>
<keyword evidence="1" id="KW-0399">Innate immunity</keyword>
<dbReference type="Gene3D" id="3.15.10.10">
    <property type="entry name" value="Bactericidal permeability-increasing protein, domain 1"/>
    <property type="match status" value="1"/>
</dbReference>
<evidence type="ECO:0000313" key="4">
    <source>
        <dbReference type="Proteomes" id="UP000694545"/>
    </source>
</evidence>
<dbReference type="InterPro" id="IPR001124">
    <property type="entry name" value="Lipid-bd_serum_glycop_C"/>
</dbReference>
<dbReference type="GO" id="GO:0050829">
    <property type="term" value="P:defense response to Gram-negative bacterium"/>
    <property type="evidence" value="ECO:0007669"/>
    <property type="project" value="UniProtKB-UniRule"/>
</dbReference>
<dbReference type="InterPro" id="IPR017943">
    <property type="entry name" value="Bactericidal_perm-incr_a/b_dom"/>
</dbReference>
<comment type="domain">
    <text evidence="1">The N- and C-terminal barrels adopt an identical fold despite having only 13% of conserved residues.</text>
</comment>
<keyword evidence="1" id="KW-0391">Immunity</keyword>
<comment type="subcellular location">
    <subcellularLocation>
        <location evidence="1">Secreted</location>
    </subcellularLocation>
</comment>